<gene>
    <name evidence="1" type="ORF">PISMIDRAFT_680504</name>
</gene>
<dbReference type="OrthoDB" id="446168at2759"/>
<evidence type="ECO:0000313" key="2">
    <source>
        <dbReference type="Proteomes" id="UP000054018"/>
    </source>
</evidence>
<evidence type="ECO:0000313" key="1">
    <source>
        <dbReference type="EMBL" id="KIK22195.1"/>
    </source>
</evidence>
<protein>
    <submittedName>
        <fullName evidence="1">Uncharacterized protein</fullName>
    </submittedName>
</protein>
<accession>A0A0C9YBQ8</accession>
<dbReference type="EMBL" id="KN833742">
    <property type="protein sequence ID" value="KIK22195.1"/>
    <property type="molecule type" value="Genomic_DNA"/>
</dbReference>
<proteinExistence type="predicted"/>
<name>A0A0C9YBQ8_9AGAM</name>
<dbReference type="AlphaFoldDB" id="A0A0C9YBQ8"/>
<reference evidence="1 2" key="1">
    <citation type="submission" date="2014-04" db="EMBL/GenBank/DDBJ databases">
        <authorList>
            <consortium name="DOE Joint Genome Institute"/>
            <person name="Kuo A."/>
            <person name="Kohler A."/>
            <person name="Costa M.D."/>
            <person name="Nagy L.G."/>
            <person name="Floudas D."/>
            <person name="Copeland A."/>
            <person name="Barry K.W."/>
            <person name="Cichocki N."/>
            <person name="Veneault-Fourrey C."/>
            <person name="LaButti K."/>
            <person name="Lindquist E.A."/>
            <person name="Lipzen A."/>
            <person name="Lundell T."/>
            <person name="Morin E."/>
            <person name="Murat C."/>
            <person name="Sun H."/>
            <person name="Tunlid A."/>
            <person name="Henrissat B."/>
            <person name="Grigoriev I.V."/>
            <person name="Hibbett D.S."/>
            <person name="Martin F."/>
            <person name="Nordberg H.P."/>
            <person name="Cantor M.N."/>
            <person name="Hua S.X."/>
        </authorList>
    </citation>
    <scope>NUCLEOTIDE SEQUENCE [LARGE SCALE GENOMIC DNA]</scope>
    <source>
        <strain evidence="1 2">441</strain>
    </source>
</reference>
<reference evidence="2" key="2">
    <citation type="submission" date="2015-01" db="EMBL/GenBank/DDBJ databases">
        <title>Evolutionary Origins and Diversification of the Mycorrhizal Mutualists.</title>
        <authorList>
            <consortium name="DOE Joint Genome Institute"/>
            <consortium name="Mycorrhizal Genomics Consortium"/>
            <person name="Kohler A."/>
            <person name="Kuo A."/>
            <person name="Nagy L.G."/>
            <person name="Floudas D."/>
            <person name="Copeland A."/>
            <person name="Barry K.W."/>
            <person name="Cichocki N."/>
            <person name="Veneault-Fourrey C."/>
            <person name="LaButti K."/>
            <person name="Lindquist E.A."/>
            <person name="Lipzen A."/>
            <person name="Lundell T."/>
            <person name="Morin E."/>
            <person name="Murat C."/>
            <person name="Riley R."/>
            <person name="Ohm R."/>
            <person name="Sun H."/>
            <person name="Tunlid A."/>
            <person name="Henrissat B."/>
            <person name="Grigoriev I.V."/>
            <person name="Hibbett D.S."/>
            <person name="Martin F."/>
        </authorList>
    </citation>
    <scope>NUCLEOTIDE SEQUENCE [LARGE SCALE GENOMIC DNA]</scope>
    <source>
        <strain evidence="2">441</strain>
    </source>
</reference>
<dbReference type="HOGENOM" id="CLU_2905055_0_0_1"/>
<sequence>MDLAKRFGAAGSLSNHHLRHRTSSTLAAIKKHGSPTLSQDGFPDLFGTRVVGWYGCKSGRTE</sequence>
<keyword evidence="2" id="KW-1185">Reference proteome</keyword>
<dbReference type="Proteomes" id="UP000054018">
    <property type="component" value="Unassembled WGS sequence"/>
</dbReference>
<organism evidence="1 2">
    <name type="scientific">Pisolithus microcarpus 441</name>
    <dbReference type="NCBI Taxonomy" id="765257"/>
    <lineage>
        <taxon>Eukaryota</taxon>
        <taxon>Fungi</taxon>
        <taxon>Dikarya</taxon>
        <taxon>Basidiomycota</taxon>
        <taxon>Agaricomycotina</taxon>
        <taxon>Agaricomycetes</taxon>
        <taxon>Agaricomycetidae</taxon>
        <taxon>Boletales</taxon>
        <taxon>Sclerodermatineae</taxon>
        <taxon>Pisolithaceae</taxon>
        <taxon>Pisolithus</taxon>
    </lineage>
</organism>